<dbReference type="EMBL" id="JAEKNR010000094">
    <property type="protein sequence ID" value="MBJ7598117.1"/>
    <property type="molecule type" value="Genomic_DNA"/>
</dbReference>
<evidence type="ECO:0000313" key="2">
    <source>
        <dbReference type="Proteomes" id="UP000612893"/>
    </source>
</evidence>
<dbReference type="Proteomes" id="UP000612893">
    <property type="component" value="Unassembled WGS sequence"/>
</dbReference>
<dbReference type="SUPFAM" id="SSF82784">
    <property type="entry name" value="OsmC-like"/>
    <property type="match status" value="1"/>
</dbReference>
<reference evidence="1" key="1">
    <citation type="submission" date="2020-10" db="EMBL/GenBank/DDBJ databases">
        <title>Ca. Dormibacterota MAGs.</title>
        <authorList>
            <person name="Montgomery K."/>
        </authorList>
    </citation>
    <scope>NUCLEOTIDE SEQUENCE [LARGE SCALE GENOMIC DNA]</scope>
    <source>
        <strain evidence="1">SC8812_S17_10</strain>
    </source>
</reference>
<dbReference type="InterPro" id="IPR003718">
    <property type="entry name" value="OsmC/Ohr_fam"/>
</dbReference>
<organism evidence="1 2">
    <name type="scientific">Candidatus Nephthysia bennettiae</name>
    <dbReference type="NCBI Taxonomy" id="3127016"/>
    <lineage>
        <taxon>Bacteria</taxon>
        <taxon>Bacillati</taxon>
        <taxon>Candidatus Dormiibacterota</taxon>
        <taxon>Candidatus Dormibacteria</taxon>
        <taxon>Candidatus Dormibacterales</taxon>
        <taxon>Candidatus Dormibacteraceae</taxon>
        <taxon>Candidatus Nephthysia</taxon>
    </lineage>
</organism>
<keyword evidence="2" id="KW-1185">Reference proteome</keyword>
<name>A0A934ND70_9BACT</name>
<gene>
    <name evidence="1" type="ORF">JF922_08525</name>
</gene>
<dbReference type="Pfam" id="PF02566">
    <property type="entry name" value="OsmC"/>
    <property type="match status" value="1"/>
</dbReference>
<dbReference type="AlphaFoldDB" id="A0A934ND70"/>
<dbReference type="InterPro" id="IPR015946">
    <property type="entry name" value="KH_dom-like_a/b"/>
</dbReference>
<dbReference type="InterPro" id="IPR036102">
    <property type="entry name" value="OsmC/Ohrsf"/>
</dbReference>
<accession>A0A934ND70</accession>
<protein>
    <submittedName>
        <fullName evidence="1">OsmC family protein</fullName>
    </submittedName>
</protein>
<dbReference type="Gene3D" id="3.30.300.20">
    <property type="match status" value="1"/>
</dbReference>
<dbReference type="PANTHER" id="PTHR34352">
    <property type="entry name" value="PROTEIN YHFA"/>
    <property type="match status" value="1"/>
</dbReference>
<proteinExistence type="predicted"/>
<dbReference type="PANTHER" id="PTHR34352:SF1">
    <property type="entry name" value="PROTEIN YHFA"/>
    <property type="match status" value="1"/>
</dbReference>
<comment type="caution">
    <text evidence="1">The sequence shown here is derived from an EMBL/GenBank/DDBJ whole genome shotgun (WGS) entry which is preliminary data.</text>
</comment>
<sequence length="140" mass="15498">MQKAVARWAGHKVKFVVESRSGHQAVVDEPPIFGDDEGMRPTEMLLGALGACTGTNAVLLLKKFKQAYSSLAVDCQGQQEEEWPHRFTSIHIDFIIGWEEGFQPDPALVAKALDLACNRYCPVDATLTYGARISHRRVNA</sequence>
<dbReference type="RefSeq" id="WP_338200860.1">
    <property type="nucleotide sequence ID" value="NZ_JAEKNR010000094.1"/>
</dbReference>
<evidence type="ECO:0000313" key="1">
    <source>
        <dbReference type="EMBL" id="MBJ7598117.1"/>
    </source>
</evidence>